<dbReference type="GO" id="GO:0005886">
    <property type="term" value="C:plasma membrane"/>
    <property type="evidence" value="ECO:0007669"/>
    <property type="project" value="UniProtKB-SubCell"/>
</dbReference>
<keyword evidence="8" id="KW-1185">Reference proteome</keyword>
<evidence type="ECO:0000256" key="5">
    <source>
        <dbReference type="ARBA" id="ARBA00023136"/>
    </source>
</evidence>
<dbReference type="AlphaFoldDB" id="C6XBT9"/>
<proteinExistence type="predicted"/>
<comment type="subcellular location">
    <subcellularLocation>
        <location evidence="1">Cell membrane</location>
        <topology evidence="1">Multi-pass membrane protein</topology>
    </subcellularLocation>
</comment>
<feature type="transmembrane region" description="Helical" evidence="6">
    <location>
        <begin position="12"/>
        <end position="29"/>
    </location>
</feature>
<evidence type="ECO:0000313" key="7">
    <source>
        <dbReference type="EMBL" id="ACT52059.1"/>
    </source>
</evidence>
<keyword evidence="3 6" id="KW-0812">Transmembrane</keyword>
<evidence type="ECO:0000313" key="8">
    <source>
        <dbReference type="Proteomes" id="UP000002743"/>
    </source>
</evidence>
<dbReference type="STRING" id="582744.Msip34_2822"/>
<dbReference type="KEGG" id="mei:Msip34_2822"/>
<evidence type="ECO:0000256" key="2">
    <source>
        <dbReference type="ARBA" id="ARBA00022475"/>
    </source>
</evidence>
<protein>
    <submittedName>
        <fullName evidence="7">ATP synthase I chain</fullName>
    </submittedName>
</protein>
<dbReference type="Proteomes" id="UP000002743">
    <property type="component" value="Chromosome"/>
</dbReference>
<keyword evidence="5 6" id="KW-0472">Membrane</keyword>
<evidence type="ECO:0000256" key="4">
    <source>
        <dbReference type="ARBA" id="ARBA00022989"/>
    </source>
</evidence>
<dbReference type="EMBL" id="CP001674">
    <property type="protein sequence ID" value="ACT52059.1"/>
    <property type="molecule type" value="Genomic_DNA"/>
</dbReference>
<gene>
    <name evidence="7" type="ordered locus">Msip34_2822</name>
</gene>
<sequence length="123" mass="12381" precursor="true">MDAVLSQMIKRQVVATALVALVAYLLIGLHGALSALAGGGAAILGSLAAAKKLQSSAAKNTAGSALANLLVAEVIKIAVIAIALLLVFTLYRNLIPLALIFGLGSAAIMSGAAIFTLNEKNNL</sequence>
<keyword evidence="2" id="KW-1003">Cell membrane</keyword>
<feature type="transmembrane region" description="Helical" evidence="6">
    <location>
        <begin position="65"/>
        <end position="88"/>
    </location>
</feature>
<dbReference type="InterPro" id="IPR005598">
    <property type="entry name" value="ATP_synth_I"/>
</dbReference>
<evidence type="ECO:0000256" key="6">
    <source>
        <dbReference type="SAM" id="Phobius"/>
    </source>
</evidence>
<name>C6XBT9_METGS</name>
<dbReference type="HOGENOM" id="CLU_144072_0_0_4"/>
<organism evidence="7 8">
    <name type="scientific">Methylovorus glucosotrophus (strain SIP3-4)</name>
    <dbReference type="NCBI Taxonomy" id="582744"/>
    <lineage>
        <taxon>Bacteria</taxon>
        <taxon>Pseudomonadati</taxon>
        <taxon>Pseudomonadota</taxon>
        <taxon>Betaproteobacteria</taxon>
        <taxon>Nitrosomonadales</taxon>
        <taxon>Methylophilaceae</taxon>
        <taxon>Methylovorus</taxon>
    </lineage>
</organism>
<evidence type="ECO:0000256" key="1">
    <source>
        <dbReference type="ARBA" id="ARBA00004651"/>
    </source>
</evidence>
<evidence type="ECO:0000256" key="3">
    <source>
        <dbReference type="ARBA" id="ARBA00022692"/>
    </source>
</evidence>
<feature type="transmembrane region" description="Helical" evidence="6">
    <location>
        <begin position="94"/>
        <end position="117"/>
    </location>
</feature>
<accession>C6XBT9</accession>
<dbReference type="RefSeq" id="WP_013443524.1">
    <property type="nucleotide sequence ID" value="NC_012969.1"/>
</dbReference>
<dbReference type="eggNOG" id="ENOG502ZPSE">
    <property type="taxonomic scope" value="Bacteria"/>
</dbReference>
<keyword evidence="4 6" id="KW-1133">Transmembrane helix</keyword>
<reference evidence="7 8" key="2">
    <citation type="journal article" date="2011" name="J. Bacteriol.">
        <title>Genomes of three methylotrophs from a single niche uncover genetic and metabolic divergence of Methylophilaceae.</title>
        <authorList>
            <person name="Lapidus A."/>
            <person name="Clum A."/>
            <person name="Labutti K."/>
            <person name="Kaluzhnaya M.G."/>
            <person name="Lim S."/>
            <person name="Beck D.A."/>
            <person name="Glavina Del Rio T."/>
            <person name="Nolan M."/>
            <person name="Mavromatis K."/>
            <person name="Huntemann M."/>
            <person name="Lucas S."/>
            <person name="Lidstrom M.E."/>
            <person name="Ivanova N."/>
            <person name="Chistoserdova L."/>
        </authorList>
    </citation>
    <scope>NUCLEOTIDE SEQUENCE [LARGE SCALE GENOMIC DNA]</scope>
    <source>
        <strain evidence="7 8">SIP3-4</strain>
    </source>
</reference>
<dbReference type="Pfam" id="PF03899">
    <property type="entry name" value="ATP-synt_I"/>
    <property type="match status" value="1"/>
</dbReference>
<reference evidence="8" key="1">
    <citation type="submission" date="2009-07" db="EMBL/GenBank/DDBJ databases">
        <title>Complete sequence of chromosome of Methylovorus sp. SIP3-4.</title>
        <authorList>
            <person name="Lucas S."/>
            <person name="Copeland A."/>
            <person name="Lapidus A."/>
            <person name="Glavina del Rio T."/>
            <person name="Tice H."/>
            <person name="Bruce D."/>
            <person name="Goodwin L."/>
            <person name="Pitluck S."/>
            <person name="Clum A."/>
            <person name="Larimer F."/>
            <person name="Land M."/>
            <person name="Hauser L."/>
            <person name="Kyrpides N."/>
            <person name="Mikhailova N."/>
            <person name="Kayluzhnaya M."/>
            <person name="Chistoserdova L."/>
        </authorList>
    </citation>
    <scope>NUCLEOTIDE SEQUENCE [LARGE SCALE GENOMIC DNA]</scope>
    <source>
        <strain evidence="8">SIP3-4</strain>
    </source>
</reference>